<evidence type="ECO:0000256" key="6">
    <source>
        <dbReference type="ARBA" id="ARBA00023136"/>
    </source>
</evidence>
<dbReference type="OMA" id="ENPFHRH"/>
<evidence type="ECO:0000256" key="1">
    <source>
        <dbReference type="ARBA" id="ARBA00004127"/>
    </source>
</evidence>
<dbReference type="GO" id="GO:0017111">
    <property type="term" value="F:ribonucleoside triphosphate phosphatase activity"/>
    <property type="evidence" value="ECO:0007669"/>
    <property type="project" value="TreeGrafter"/>
</dbReference>
<keyword evidence="3 11" id="KW-0812">Transmembrane</keyword>
<dbReference type="GO" id="GO:0045134">
    <property type="term" value="F:UDP phosphatase activity"/>
    <property type="evidence" value="ECO:0007669"/>
    <property type="project" value="TreeGrafter"/>
</dbReference>
<feature type="binding site" evidence="9">
    <location>
        <begin position="265"/>
        <end position="269"/>
    </location>
    <ligand>
        <name>ATP</name>
        <dbReference type="ChEBI" id="CHEBI:30616"/>
    </ligand>
</feature>
<organism evidence="12 13">
    <name type="scientific">Acanthaster planci</name>
    <name type="common">Crown-of-thorns starfish</name>
    <dbReference type="NCBI Taxonomy" id="133434"/>
    <lineage>
        <taxon>Eukaryota</taxon>
        <taxon>Metazoa</taxon>
        <taxon>Echinodermata</taxon>
        <taxon>Eleutherozoa</taxon>
        <taxon>Asterozoa</taxon>
        <taxon>Asteroidea</taxon>
        <taxon>Valvatacea</taxon>
        <taxon>Valvatida</taxon>
        <taxon>Acanthasteridae</taxon>
        <taxon>Acanthaster</taxon>
    </lineage>
</organism>
<dbReference type="PANTHER" id="PTHR11782">
    <property type="entry name" value="ADENOSINE/GUANOSINE DIPHOSPHATASE"/>
    <property type="match status" value="1"/>
</dbReference>
<evidence type="ECO:0000256" key="8">
    <source>
        <dbReference type="PIRSR" id="PIRSR600407-1"/>
    </source>
</evidence>
<dbReference type="GO" id="GO:0005794">
    <property type="term" value="C:Golgi apparatus"/>
    <property type="evidence" value="ECO:0007669"/>
    <property type="project" value="TreeGrafter"/>
</dbReference>
<protein>
    <submittedName>
        <fullName evidence="13">Ectonucleoside triphosphate diphosphohydrolase 4-like isoform X1</fullName>
    </submittedName>
</protein>
<dbReference type="Proteomes" id="UP000694845">
    <property type="component" value="Unplaced"/>
</dbReference>
<dbReference type="GO" id="GO:0046036">
    <property type="term" value="P:CTP metabolic process"/>
    <property type="evidence" value="ECO:0007669"/>
    <property type="project" value="TreeGrafter"/>
</dbReference>
<dbReference type="CDD" id="cd24045">
    <property type="entry name" value="ASKHA_NBD_NTPDase4-like"/>
    <property type="match status" value="1"/>
</dbReference>
<keyword evidence="9" id="KW-0547">Nucleotide-binding</keyword>
<evidence type="ECO:0000313" key="13">
    <source>
        <dbReference type="RefSeq" id="XP_022091763.1"/>
    </source>
</evidence>
<evidence type="ECO:0000256" key="7">
    <source>
        <dbReference type="ARBA" id="ARBA00023180"/>
    </source>
</evidence>
<dbReference type="GO" id="GO:0016020">
    <property type="term" value="C:membrane"/>
    <property type="evidence" value="ECO:0007669"/>
    <property type="project" value="TreeGrafter"/>
</dbReference>
<dbReference type="GO" id="GO:0006256">
    <property type="term" value="P:UDP catabolic process"/>
    <property type="evidence" value="ECO:0007669"/>
    <property type="project" value="TreeGrafter"/>
</dbReference>
<evidence type="ECO:0000256" key="10">
    <source>
        <dbReference type="RuleBase" id="RU003833"/>
    </source>
</evidence>
<keyword evidence="5 11" id="KW-1133">Transmembrane helix</keyword>
<dbReference type="PANTHER" id="PTHR11782:SF121">
    <property type="entry name" value="NUCLEOSIDE-DIPHOSPHATASE MIG-23"/>
    <property type="match status" value="1"/>
</dbReference>
<dbReference type="FunFam" id="3.30.420.150:FF:000003">
    <property type="entry name" value="ectonucleoside triphosphate diphosphohydrolase 7"/>
    <property type="match status" value="1"/>
</dbReference>
<evidence type="ECO:0000256" key="2">
    <source>
        <dbReference type="ARBA" id="ARBA00009283"/>
    </source>
</evidence>
<dbReference type="OrthoDB" id="6372431at2759"/>
<dbReference type="RefSeq" id="XP_022091763.1">
    <property type="nucleotide sequence ID" value="XM_022236071.1"/>
</dbReference>
<evidence type="ECO:0000256" key="9">
    <source>
        <dbReference type="PIRSR" id="PIRSR600407-2"/>
    </source>
</evidence>
<name>A0A8B7YEU2_ACAPL</name>
<keyword evidence="7" id="KW-0325">Glycoprotein</keyword>
<dbReference type="GO" id="GO:0005524">
    <property type="term" value="F:ATP binding"/>
    <property type="evidence" value="ECO:0007669"/>
    <property type="project" value="UniProtKB-KW"/>
</dbReference>
<dbReference type="InterPro" id="IPR000407">
    <property type="entry name" value="GDA1_CD39_NTPase"/>
</dbReference>
<gene>
    <name evidence="13" type="primary">LOC110979908</name>
</gene>
<keyword evidence="4 10" id="KW-0378">Hydrolase</keyword>
<dbReference type="AlphaFoldDB" id="A0A8B7YEU2"/>
<evidence type="ECO:0000256" key="11">
    <source>
        <dbReference type="SAM" id="Phobius"/>
    </source>
</evidence>
<keyword evidence="9" id="KW-0067">ATP-binding</keyword>
<reference evidence="13" key="1">
    <citation type="submission" date="2025-08" db="UniProtKB">
        <authorList>
            <consortium name="RefSeq"/>
        </authorList>
    </citation>
    <scope>IDENTIFICATION</scope>
</reference>
<keyword evidence="6 11" id="KW-0472">Membrane</keyword>
<keyword evidence="12" id="KW-1185">Reference proteome</keyword>
<dbReference type="FunFam" id="3.30.420.40:FF:000057">
    <property type="entry name" value="Ectonucleoside triphosphate diphosphohydrolase 4"/>
    <property type="match status" value="1"/>
</dbReference>
<evidence type="ECO:0000256" key="5">
    <source>
        <dbReference type="ARBA" id="ARBA00022989"/>
    </source>
</evidence>
<feature type="active site" description="Proton acceptor" evidence="8">
    <location>
        <position position="214"/>
    </location>
</feature>
<evidence type="ECO:0000256" key="3">
    <source>
        <dbReference type="ARBA" id="ARBA00022692"/>
    </source>
</evidence>
<dbReference type="GO" id="GO:0004382">
    <property type="term" value="F:GDP phosphatase activity"/>
    <property type="evidence" value="ECO:0007669"/>
    <property type="project" value="TreeGrafter"/>
</dbReference>
<feature type="transmembrane region" description="Helical" evidence="11">
    <location>
        <begin position="560"/>
        <end position="580"/>
    </location>
</feature>
<comment type="subcellular location">
    <subcellularLocation>
        <location evidence="1">Endomembrane system</location>
        <topology evidence="1">Multi-pass membrane protein</topology>
    </subcellularLocation>
</comment>
<evidence type="ECO:0000256" key="4">
    <source>
        <dbReference type="ARBA" id="ARBA00022801"/>
    </source>
</evidence>
<dbReference type="PROSITE" id="PS01238">
    <property type="entry name" value="GDA1_CD39_NTPASE"/>
    <property type="match status" value="1"/>
</dbReference>
<accession>A0A8B7YEU2</accession>
<proteinExistence type="inferred from homology"/>
<dbReference type="Gene3D" id="3.30.420.40">
    <property type="match status" value="1"/>
</dbReference>
<dbReference type="KEGG" id="aplc:110979908"/>
<dbReference type="Gene3D" id="3.30.420.150">
    <property type="entry name" value="Exopolyphosphatase. Domain 2"/>
    <property type="match status" value="1"/>
</dbReference>
<sequence length="617" mass="70626">MARWKAICLRLPASWHINFRLNSSILRRTAFLIFALTLIGLIFIFYLEVEMPPVIHDPLNDLINKYELLEVTDTKDENLYYGVVIDAGSSGTRVYVYFWPRHVGDTNKLLRIHQMRDKRRKPVVMKIKPGLATMANNPSEASDYLKPLLDYAASHIPRAKHPESPLYILATAGMRMLPLSKQEAILQDLKTDIPRDYNFLFSDTQVEVISGKQEGVYAWIGINYVLGRFDHADDNDAMVEVDVTGENGIVSVLRKRTVGILDMGGGSAQIAFEVPHTVSFDQSGPQEDVAKGMLAEFNLGCDVHKTEHIYRVYVTTFLGYGGNAARTRYEKALVNVTFTRMRSTPNPPGLNEDSPVLDPCLPVSLQDKVTHDGRTIYLKGTGDYKQCQTSLLPLMNLTIPCSKKPCSFNGVFQPEIEFDNSEFYGFSEYWYCMEDVLRMGGMYEYVKFEKAAKDYCATRWSLIQEHHEKGLYTKADAHRLQYQCFKSAWMTTVLHKGFGFPENYQYLRTASLIQDKEVQWTLGAILHRTRFFPLREIEQGVFQKQVPPPWIHASQVSNQYILISCFIVVCIFIFLYLRWLRIFGPRPLPRVPTMAYFMTEEGQIQEGIQETGAVLLN</sequence>
<feature type="transmembrane region" description="Helical" evidence="11">
    <location>
        <begin position="29"/>
        <end position="47"/>
    </location>
</feature>
<evidence type="ECO:0000313" key="12">
    <source>
        <dbReference type="Proteomes" id="UP000694845"/>
    </source>
</evidence>
<dbReference type="Pfam" id="PF01150">
    <property type="entry name" value="GDA1_CD39"/>
    <property type="match status" value="1"/>
</dbReference>
<dbReference type="GeneID" id="110979908"/>
<comment type="similarity">
    <text evidence="2 10">Belongs to the GDA1/CD39 NTPase family.</text>
</comment>